<dbReference type="SUPFAM" id="SSF53448">
    <property type="entry name" value="Nucleotide-diphospho-sugar transferases"/>
    <property type="match status" value="1"/>
</dbReference>
<dbReference type="EMBL" id="DVGD01000040">
    <property type="protein sequence ID" value="HIR09041.1"/>
    <property type="molecule type" value="Genomic_DNA"/>
</dbReference>
<organism evidence="2 3">
    <name type="scientific">Candidatus Avoscillospira stercoripullorum</name>
    <dbReference type="NCBI Taxonomy" id="2840709"/>
    <lineage>
        <taxon>Bacteria</taxon>
        <taxon>Bacillati</taxon>
        <taxon>Bacillota</taxon>
        <taxon>Clostridia</taxon>
        <taxon>Eubacteriales</taxon>
        <taxon>Oscillospiraceae</taxon>
        <taxon>Oscillospiraceae incertae sedis</taxon>
        <taxon>Candidatus Avoscillospira</taxon>
    </lineage>
</organism>
<evidence type="ECO:0000313" key="2">
    <source>
        <dbReference type="EMBL" id="HIR09041.1"/>
    </source>
</evidence>
<feature type="domain" description="Nucleotidyl transferase" evidence="1">
    <location>
        <begin position="7"/>
        <end position="226"/>
    </location>
</feature>
<reference evidence="2" key="2">
    <citation type="journal article" date="2021" name="PeerJ">
        <title>Extensive microbial diversity within the chicken gut microbiome revealed by metagenomics and culture.</title>
        <authorList>
            <person name="Gilroy R."/>
            <person name="Ravi A."/>
            <person name="Getino M."/>
            <person name="Pursley I."/>
            <person name="Horton D.L."/>
            <person name="Alikhan N.F."/>
            <person name="Baker D."/>
            <person name="Gharbi K."/>
            <person name="Hall N."/>
            <person name="Watson M."/>
            <person name="Adriaenssens E.M."/>
            <person name="Foster-Nyarko E."/>
            <person name="Jarju S."/>
            <person name="Secka A."/>
            <person name="Antonio M."/>
            <person name="Oren A."/>
            <person name="Chaudhuri R.R."/>
            <person name="La Ragione R."/>
            <person name="Hildebrand F."/>
            <person name="Pallen M.J."/>
        </authorList>
    </citation>
    <scope>NUCLEOTIDE SEQUENCE</scope>
    <source>
        <strain evidence="2">ChiHjej9B8-7071</strain>
    </source>
</reference>
<accession>A0A9D1D648</accession>
<comment type="caution">
    <text evidence="2">The sequence shown here is derived from an EMBL/GenBank/DDBJ whole genome shotgun (WGS) entry which is preliminary data.</text>
</comment>
<dbReference type="Gene3D" id="3.90.550.10">
    <property type="entry name" value="Spore Coat Polysaccharide Biosynthesis Protein SpsA, Chain A"/>
    <property type="match status" value="1"/>
</dbReference>
<sequence length="304" mass="33425">MNAPTLLIMAAGLGSRFGGMKQIAALDPQKHIIMDFSIYDAMQAGFSKVVLIIKEEHQKDFAETIGTRVAGKVPLYYAYQKMDSLPAGFTVPEGRVKPWGTAHAVLSAADLIDGPFAVINADDFYGRDAFVTAANFLKAPHSPSEHAMVGYRLGNTLTENGSVARGICSIDEKGHLTGIVERTQIERRNGVPAYTEDGGKTYTALTDDTVASMNLWCFQESMMGEIRDRFSGYLQENLPLNPLKCEYFLPLVPNALIREGKATVEVLKTDAKWYGVTYQADMPQVQAAIANMKDAGIYPTELWR</sequence>
<dbReference type="Proteomes" id="UP000824258">
    <property type="component" value="Unassembled WGS sequence"/>
</dbReference>
<dbReference type="Pfam" id="PF00483">
    <property type="entry name" value="NTP_transferase"/>
    <property type="match status" value="1"/>
</dbReference>
<protein>
    <submittedName>
        <fullName evidence="2">Nucleotidyltransferase</fullName>
    </submittedName>
</protein>
<reference evidence="2" key="1">
    <citation type="submission" date="2020-10" db="EMBL/GenBank/DDBJ databases">
        <authorList>
            <person name="Gilroy R."/>
        </authorList>
    </citation>
    <scope>NUCLEOTIDE SEQUENCE</scope>
    <source>
        <strain evidence="2">ChiHjej9B8-7071</strain>
    </source>
</reference>
<dbReference type="AlphaFoldDB" id="A0A9D1D648"/>
<name>A0A9D1D648_9FIRM</name>
<proteinExistence type="predicted"/>
<evidence type="ECO:0000259" key="1">
    <source>
        <dbReference type="Pfam" id="PF00483"/>
    </source>
</evidence>
<dbReference type="InterPro" id="IPR029044">
    <property type="entry name" value="Nucleotide-diphossugar_trans"/>
</dbReference>
<dbReference type="InterPro" id="IPR005835">
    <property type="entry name" value="NTP_transferase_dom"/>
</dbReference>
<evidence type="ECO:0000313" key="3">
    <source>
        <dbReference type="Proteomes" id="UP000824258"/>
    </source>
</evidence>
<gene>
    <name evidence="2" type="ORF">IAA70_01410</name>
</gene>